<dbReference type="RefSeq" id="XP_021856579.2">
    <property type="nucleotide sequence ID" value="XM_022000887.2"/>
</dbReference>
<protein>
    <recommendedName>
        <fullName evidence="2">Reverse transcriptase zinc-binding domain-containing protein</fullName>
    </recommendedName>
</protein>
<dbReference type="PANTHER" id="PTHR33116">
    <property type="entry name" value="REVERSE TRANSCRIPTASE ZINC-BINDING DOMAIN-CONTAINING PROTEIN-RELATED-RELATED"/>
    <property type="match status" value="1"/>
</dbReference>
<feature type="transmembrane region" description="Helical" evidence="1">
    <location>
        <begin position="98"/>
        <end position="124"/>
    </location>
</feature>
<evidence type="ECO:0000256" key="1">
    <source>
        <dbReference type="SAM" id="Phobius"/>
    </source>
</evidence>
<feature type="domain" description="Reverse transcriptase zinc-binding" evidence="2">
    <location>
        <begin position="49"/>
        <end position="131"/>
    </location>
</feature>
<dbReference type="PANTHER" id="PTHR33116:SF84">
    <property type="entry name" value="RNA-DIRECTED DNA POLYMERASE"/>
    <property type="match status" value="1"/>
</dbReference>
<dbReference type="Pfam" id="PF13966">
    <property type="entry name" value="zf-RVT"/>
    <property type="match status" value="1"/>
</dbReference>
<organism evidence="3 4">
    <name type="scientific">Spinacia oleracea</name>
    <name type="common">Spinach</name>
    <dbReference type="NCBI Taxonomy" id="3562"/>
    <lineage>
        <taxon>Eukaryota</taxon>
        <taxon>Viridiplantae</taxon>
        <taxon>Streptophyta</taxon>
        <taxon>Embryophyta</taxon>
        <taxon>Tracheophyta</taxon>
        <taxon>Spermatophyta</taxon>
        <taxon>Magnoliopsida</taxon>
        <taxon>eudicotyledons</taxon>
        <taxon>Gunneridae</taxon>
        <taxon>Pentapetalae</taxon>
        <taxon>Caryophyllales</taxon>
        <taxon>Chenopodiaceae</taxon>
        <taxon>Chenopodioideae</taxon>
        <taxon>Anserineae</taxon>
        <taxon>Spinacia</taxon>
    </lineage>
</organism>
<dbReference type="InterPro" id="IPR026960">
    <property type="entry name" value="RVT-Znf"/>
</dbReference>
<reference evidence="3" key="1">
    <citation type="journal article" date="2021" name="Nat. Commun.">
        <title>Genomic analyses provide insights into spinach domestication and the genetic basis of agronomic traits.</title>
        <authorList>
            <person name="Cai X."/>
            <person name="Sun X."/>
            <person name="Xu C."/>
            <person name="Sun H."/>
            <person name="Wang X."/>
            <person name="Ge C."/>
            <person name="Zhang Z."/>
            <person name="Wang Q."/>
            <person name="Fei Z."/>
            <person name="Jiao C."/>
            <person name="Wang Q."/>
        </authorList>
    </citation>
    <scope>NUCLEOTIDE SEQUENCE [LARGE SCALE GENOMIC DNA]</scope>
    <source>
        <strain evidence="3">cv. Varoflay</strain>
    </source>
</reference>
<dbReference type="GeneID" id="110795860"/>
<feature type="transmembrane region" description="Helical" evidence="1">
    <location>
        <begin position="136"/>
        <end position="156"/>
    </location>
</feature>
<proteinExistence type="predicted"/>
<keyword evidence="1" id="KW-1133">Transmembrane helix</keyword>
<name>A0A9R0IYG2_SPIOL</name>
<keyword evidence="1" id="KW-0472">Membrane</keyword>
<sequence>MHTVYIKNKNWLQFQAPQAASWAVKCICKAKQACCDTLDSSSWLTKNKFSIKEVYNLLKNQTGKTQWARYVWNRLPIPKHRFTLWVLLLERLKTRDRLFQYGVCVDNLCPLCGISVETCAHLFFDCVYSRKLLADLMAWLGLSTHITSVILILQWIRRNCKSVFKRKVFYAAMAGGVYQIWKARNSAVWDLSVPTIVSLLHSLQFDIKHRILSLSSKKLSDADREWLVAL</sequence>
<dbReference type="KEGG" id="soe:110795860"/>
<dbReference type="Proteomes" id="UP000813463">
    <property type="component" value="Chromosome 5"/>
</dbReference>
<evidence type="ECO:0000313" key="3">
    <source>
        <dbReference type="Proteomes" id="UP000813463"/>
    </source>
</evidence>
<dbReference type="AlphaFoldDB" id="A0A9R0IYG2"/>
<evidence type="ECO:0000259" key="2">
    <source>
        <dbReference type="Pfam" id="PF13966"/>
    </source>
</evidence>
<gene>
    <name evidence="4" type="primary">LOC110795860</name>
</gene>
<reference evidence="4" key="2">
    <citation type="submission" date="2025-08" db="UniProtKB">
        <authorList>
            <consortium name="RefSeq"/>
        </authorList>
    </citation>
    <scope>IDENTIFICATION</scope>
    <source>
        <tissue evidence="4">Leaf</tissue>
    </source>
</reference>
<accession>A0A9R0IYG2</accession>
<keyword evidence="1" id="KW-0812">Transmembrane</keyword>
<keyword evidence="3" id="KW-1185">Reference proteome</keyword>
<evidence type="ECO:0000313" key="4">
    <source>
        <dbReference type="RefSeq" id="XP_021856579.2"/>
    </source>
</evidence>